<dbReference type="Pfam" id="PF00440">
    <property type="entry name" value="TetR_N"/>
    <property type="match status" value="1"/>
</dbReference>
<dbReference type="GO" id="GO:0003677">
    <property type="term" value="F:DNA binding"/>
    <property type="evidence" value="ECO:0007669"/>
    <property type="project" value="UniProtKB-UniRule"/>
</dbReference>
<dbReference type="InterPro" id="IPR050109">
    <property type="entry name" value="HTH-type_TetR-like_transc_reg"/>
</dbReference>
<gene>
    <name evidence="4" type="ORF">AVDCRST_MAG93-2623</name>
</gene>
<evidence type="ECO:0000256" key="2">
    <source>
        <dbReference type="PROSITE-ProRule" id="PRU00335"/>
    </source>
</evidence>
<dbReference type="EMBL" id="CADCTR010000896">
    <property type="protein sequence ID" value="CAA9270692.1"/>
    <property type="molecule type" value="Genomic_DNA"/>
</dbReference>
<organism evidence="4">
    <name type="scientific">uncultured Chloroflexia bacterium</name>
    <dbReference type="NCBI Taxonomy" id="1672391"/>
    <lineage>
        <taxon>Bacteria</taxon>
        <taxon>Bacillati</taxon>
        <taxon>Chloroflexota</taxon>
        <taxon>Chloroflexia</taxon>
        <taxon>environmental samples</taxon>
    </lineage>
</organism>
<reference evidence="4" key="1">
    <citation type="submission" date="2020-02" db="EMBL/GenBank/DDBJ databases">
        <authorList>
            <person name="Meier V. D."/>
        </authorList>
    </citation>
    <scope>NUCLEOTIDE SEQUENCE</scope>
    <source>
        <strain evidence="4">AVDCRST_MAG93</strain>
    </source>
</reference>
<evidence type="ECO:0000256" key="1">
    <source>
        <dbReference type="ARBA" id="ARBA00023125"/>
    </source>
</evidence>
<dbReference type="SUPFAM" id="SSF46689">
    <property type="entry name" value="Homeodomain-like"/>
    <property type="match status" value="1"/>
</dbReference>
<accession>A0A6J4J562</accession>
<dbReference type="InterPro" id="IPR009057">
    <property type="entry name" value="Homeodomain-like_sf"/>
</dbReference>
<dbReference type="PROSITE" id="PS50977">
    <property type="entry name" value="HTH_TETR_2"/>
    <property type="match status" value="1"/>
</dbReference>
<feature type="non-terminal residue" evidence="4">
    <location>
        <position position="160"/>
    </location>
</feature>
<evidence type="ECO:0000313" key="4">
    <source>
        <dbReference type="EMBL" id="CAA9270692.1"/>
    </source>
</evidence>
<name>A0A6J4J562_9CHLR</name>
<dbReference type="AlphaFoldDB" id="A0A6J4J562"/>
<dbReference type="GO" id="GO:0006355">
    <property type="term" value="P:regulation of DNA-templated transcription"/>
    <property type="evidence" value="ECO:0007669"/>
    <property type="project" value="UniProtKB-ARBA"/>
</dbReference>
<proteinExistence type="predicted"/>
<dbReference type="InterPro" id="IPR001647">
    <property type="entry name" value="HTH_TetR"/>
</dbReference>
<keyword evidence="1 2" id="KW-0238">DNA-binding</keyword>
<dbReference type="PANTHER" id="PTHR30055">
    <property type="entry name" value="HTH-TYPE TRANSCRIPTIONAL REGULATOR RUTR"/>
    <property type="match status" value="1"/>
</dbReference>
<dbReference type="Gene3D" id="1.10.357.10">
    <property type="entry name" value="Tetracycline Repressor, domain 2"/>
    <property type="match status" value="1"/>
</dbReference>
<protein>
    <recommendedName>
        <fullName evidence="3">HTH tetR-type domain-containing protein</fullName>
    </recommendedName>
</protein>
<dbReference type="PRINTS" id="PR00455">
    <property type="entry name" value="HTHTETR"/>
</dbReference>
<evidence type="ECO:0000259" key="3">
    <source>
        <dbReference type="PROSITE" id="PS50977"/>
    </source>
</evidence>
<dbReference type="PANTHER" id="PTHR30055:SF232">
    <property type="entry name" value="TRANSCRIPTIONAL REGULATOR, TETR FAMILY"/>
    <property type="match status" value="1"/>
</dbReference>
<feature type="domain" description="HTH tetR-type" evidence="3">
    <location>
        <begin position="4"/>
        <end position="64"/>
    </location>
</feature>
<feature type="DNA-binding region" description="H-T-H motif" evidence="2">
    <location>
        <begin position="27"/>
        <end position="46"/>
    </location>
</feature>
<sequence>MARTVSDGHILEAALDVIAQHGYAGATTRQIAAAAGINEVTLFRRFGTKQKLLKAVIEQEAESFMAAGVEYTGDVEADLVRVIQFYQHLVHQQGRVITTLLTEIPRQPELVELMHIPFTIMQKIGAVIERYQQDGVLVNEPPMQAFVALVGPLFLQSVLG</sequence>